<reference evidence="5" key="1">
    <citation type="journal article" date="2019" name="Int. J. Syst. Evol. Microbiol.">
        <title>The Global Catalogue of Microorganisms (GCM) 10K type strain sequencing project: providing services to taxonomists for standard genome sequencing and annotation.</title>
        <authorList>
            <consortium name="The Broad Institute Genomics Platform"/>
            <consortium name="The Broad Institute Genome Sequencing Center for Infectious Disease"/>
            <person name="Wu L."/>
            <person name="Ma J."/>
        </authorList>
    </citation>
    <scope>NUCLEOTIDE SEQUENCE [LARGE SCALE GENOMIC DNA]</scope>
    <source>
        <strain evidence="5">CGMCC 1.15304</strain>
    </source>
</reference>
<keyword evidence="1" id="KW-0997">Cell inner membrane</keyword>
<keyword evidence="1" id="KW-0378">Hydrolase</keyword>
<evidence type="ECO:0000256" key="2">
    <source>
        <dbReference type="SAM" id="Phobius"/>
    </source>
</evidence>
<dbReference type="RefSeq" id="WP_068149222.1">
    <property type="nucleotide sequence ID" value="NZ_JBHSCR010000004.1"/>
</dbReference>
<feature type="transmembrane region" description="Helical" evidence="2">
    <location>
        <begin position="141"/>
        <end position="163"/>
    </location>
</feature>
<dbReference type="Pfam" id="PF04608">
    <property type="entry name" value="PgpA"/>
    <property type="match status" value="1"/>
</dbReference>
<name>A0ABV8U9Z0_9PROT</name>
<dbReference type="InterPro" id="IPR026037">
    <property type="entry name" value="PgpA"/>
</dbReference>
<keyword evidence="1 2" id="KW-0472">Membrane</keyword>
<evidence type="ECO:0000313" key="5">
    <source>
        <dbReference type="Proteomes" id="UP001595776"/>
    </source>
</evidence>
<comment type="caution">
    <text evidence="4">The sequence shown here is derived from an EMBL/GenBank/DDBJ whole genome shotgun (WGS) entry which is preliminary data.</text>
</comment>
<dbReference type="Proteomes" id="UP001595776">
    <property type="component" value="Unassembled WGS sequence"/>
</dbReference>
<dbReference type="SUPFAM" id="SSF101307">
    <property type="entry name" value="YutG-like"/>
    <property type="match status" value="1"/>
</dbReference>
<dbReference type="PIRSF" id="PIRSF006162">
    <property type="entry name" value="PgpA"/>
    <property type="match status" value="1"/>
</dbReference>
<dbReference type="InterPro" id="IPR036681">
    <property type="entry name" value="PgpA-like_sf"/>
</dbReference>
<proteinExistence type="predicted"/>
<evidence type="ECO:0000313" key="4">
    <source>
        <dbReference type="EMBL" id="MFC4347636.1"/>
    </source>
</evidence>
<comment type="function">
    <text evidence="1">Lipid phosphatase which dephosphorylates phosphatidylglycerophosphate (PGP) to phosphatidylglycerol (PG).</text>
</comment>
<evidence type="ECO:0000259" key="3">
    <source>
        <dbReference type="Pfam" id="PF04608"/>
    </source>
</evidence>
<keyword evidence="1" id="KW-0479">Metal-binding</keyword>
<keyword evidence="1 2" id="KW-0812">Transmembrane</keyword>
<keyword evidence="1" id="KW-0460">Magnesium</keyword>
<protein>
    <recommendedName>
        <fullName evidence="1">Phosphatidylglycerophosphatase A</fullName>
        <ecNumber evidence="1">3.1.3.27</ecNumber>
    </recommendedName>
    <alternativeName>
        <fullName evidence="1">Phosphatidylglycerolphosphate phosphatase A</fullName>
    </alternativeName>
</protein>
<feature type="transmembrane region" description="Helical" evidence="2">
    <location>
        <begin position="96"/>
        <end position="120"/>
    </location>
</feature>
<keyword evidence="1" id="KW-1003">Cell membrane</keyword>
<feature type="domain" description="YutG/PgpA" evidence="3">
    <location>
        <begin position="21"/>
        <end position="162"/>
    </location>
</feature>
<comment type="catalytic activity">
    <reaction evidence="1">
        <text>a 1,2-diacyl-sn-glycero-3-phospho-(1'-sn-glycero-3'-phosphate) + H2O = a 1,2-diacyl-sn-glycero-3-phospho-(1'-sn-glycerol) + phosphate</text>
        <dbReference type="Rhea" id="RHEA:33751"/>
        <dbReference type="ChEBI" id="CHEBI:15377"/>
        <dbReference type="ChEBI" id="CHEBI:43474"/>
        <dbReference type="ChEBI" id="CHEBI:60110"/>
        <dbReference type="ChEBI" id="CHEBI:64716"/>
        <dbReference type="EC" id="3.1.3.27"/>
    </reaction>
</comment>
<comment type="cofactor">
    <cofactor evidence="1">
        <name>Mg(2+)</name>
        <dbReference type="ChEBI" id="CHEBI:18420"/>
    </cofactor>
</comment>
<feature type="transmembrane region" description="Helical" evidence="2">
    <location>
        <begin position="34"/>
        <end position="51"/>
    </location>
</feature>
<gene>
    <name evidence="4" type="ORF">ACFO5Q_07230</name>
</gene>
<dbReference type="CDD" id="cd06971">
    <property type="entry name" value="PgpA"/>
    <property type="match status" value="1"/>
</dbReference>
<comment type="subcellular location">
    <subcellularLocation>
        <location evidence="1">Cell inner membrane</location>
        <topology evidence="1">Multi-pass membrane protein</topology>
    </subcellularLocation>
</comment>
<keyword evidence="2" id="KW-1133">Transmembrane helix</keyword>
<dbReference type="EMBL" id="JBHSCR010000004">
    <property type="protein sequence ID" value="MFC4347636.1"/>
    <property type="molecule type" value="Genomic_DNA"/>
</dbReference>
<accession>A0ABV8U9Z0</accession>
<sequence length="172" mass="18724">MAKVSLRTWDGRTKSFSFWWVTAFGSGMLKPAPGTWGSLVAVIAGYFMLKAGVDQIEMAAWVIGITLLSTKLIGSIETITGIHDAPEIVIDEVAGQWIALIPLVGLTGSPILFGIAFLLFRLFDIIKPWPIGWLDRHVDGGFGVMVDDLVAGIMAAIVIWLLLTLDLLDWAI</sequence>
<keyword evidence="1" id="KW-1208">Phospholipid metabolism</keyword>
<feature type="transmembrane region" description="Helical" evidence="2">
    <location>
        <begin position="58"/>
        <end position="76"/>
    </location>
</feature>
<dbReference type="PANTHER" id="PTHR36305">
    <property type="entry name" value="PHOSPHATIDYLGLYCEROPHOSPHATASE A"/>
    <property type="match status" value="1"/>
</dbReference>
<dbReference type="EC" id="3.1.3.27" evidence="1"/>
<keyword evidence="1" id="KW-0595">Phospholipid degradation</keyword>
<keyword evidence="1" id="KW-0443">Lipid metabolism</keyword>
<keyword evidence="5" id="KW-1185">Reference proteome</keyword>
<dbReference type="InterPro" id="IPR007686">
    <property type="entry name" value="YutG/PgpA"/>
</dbReference>
<organism evidence="4 5">
    <name type="scientific">Kordiimonas lipolytica</name>
    <dbReference type="NCBI Taxonomy" id="1662421"/>
    <lineage>
        <taxon>Bacteria</taxon>
        <taxon>Pseudomonadati</taxon>
        <taxon>Pseudomonadota</taxon>
        <taxon>Alphaproteobacteria</taxon>
        <taxon>Kordiimonadales</taxon>
        <taxon>Kordiimonadaceae</taxon>
        <taxon>Kordiimonas</taxon>
    </lineage>
</organism>
<evidence type="ECO:0000256" key="1">
    <source>
        <dbReference type="PIRNR" id="PIRNR006162"/>
    </source>
</evidence>
<keyword evidence="1" id="KW-0442">Lipid degradation</keyword>
<comment type="pathway">
    <text evidence="1">Phospholipid metabolism; phosphatidylglycerol biosynthesis; phosphatidylglycerol from CDP-diacylglycerol: step 2/2.</text>
</comment>
<dbReference type="PANTHER" id="PTHR36305:SF1">
    <property type="entry name" value="PHOSPHATIDYLGLYCEROPHOSPHATASE A"/>
    <property type="match status" value="1"/>
</dbReference>